<accession>A0A9W9ADJ8</accession>
<reference evidence="2" key="1">
    <citation type="submission" date="2022-08" db="EMBL/GenBank/DDBJ databases">
        <title>A Global Phylogenomic Analysis of the Shiitake Genus Lentinula.</title>
        <authorList>
            <consortium name="DOE Joint Genome Institute"/>
            <person name="Sierra-Patev S."/>
            <person name="Min B."/>
            <person name="Naranjo-Ortiz M."/>
            <person name="Looney B."/>
            <person name="Konkel Z."/>
            <person name="Slot J.C."/>
            <person name="Sakamoto Y."/>
            <person name="Steenwyk J.L."/>
            <person name="Rokas A."/>
            <person name="Carro J."/>
            <person name="Camarero S."/>
            <person name="Ferreira P."/>
            <person name="Molpeceres G."/>
            <person name="Ruiz-Duenas F.J."/>
            <person name="Serrano A."/>
            <person name="Henrissat B."/>
            <person name="Drula E."/>
            <person name="Hughes K.W."/>
            <person name="Mata J.L."/>
            <person name="Ishikawa N.K."/>
            <person name="Vargas-Isla R."/>
            <person name="Ushijima S."/>
            <person name="Smith C.A."/>
            <person name="Ahrendt S."/>
            <person name="Andreopoulos W."/>
            <person name="He G."/>
            <person name="Labutti K."/>
            <person name="Lipzen A."/>
            <person name="Ng V."/>
            <person name="Riley R."/>
            <person name="Sandor L."/>
            <person name="Barry K."/>
            <person name="Martinez A.T."/>
            <person name="Xiao Y."/>
            <person name="Gibbons J.G."/>
            <person name="Terashima K."/>
            <person name="Grigoriev I.V."/>
            <person name="Hibbett D.S."/>
        </authorList>
    </citation>
    <scope>NUCLEOTIDE SEQUENCE</scope>
    <source>
        <strain evidence="2">JLM2183</strain>
    </source>
</reference>
<comment type="caution">
    <text evidence="2">The sequence shown here is derived from an EMBL/GenBank/DDBJ whole genome shotgun (WGS) entry which is preliminary data.</text>
</comment>
<keyword evidence="1" id="KW-1133">Transmembrane helix</keyword>
<proteinExistence type="predicted"/>
<keyword evidence="1" id="KW-0812">Transmembrane</keyword>
<dbReference type="EMBL" id="JAOTPV010000007">
    <property type="protein sequence ID" value="KAJ4480172.1"/>
    <property type="molecule type" value="Genomic_DNA"/>
</dbReference>
<evidence type="ECO:0000313" key="2">
    <source>
        <dbReference type="EMBL" id="KAJ4480172.1"/>
    </source>
</evidence>
<protein>
    <submittedName>
        <fullName evidence="2">Uncharacterized protein</fullName>
    </submittedName>
</protein>
<name>A0A9W9ADJ8_9AGAR</name>
<evidence type="ECO:0000313" key="3">
    <source>
        <dbReference type="Proteomes" id="UP001150266"/>
    </source>
</evidence>
<keyword evidence="3" id="KW-1185">Reference proteome</keyword>
<feature type="transmembrane region" description="Helical" evidence="1">
    <location>
        <begin position="12"/>
        <end position="34"/>
    </location>
</feature>
<sequence>MICFVPIDTIRFVIASVLVNIVPSASAFYQLHLVHRIVNRKLVRSFQGSPKPMVVTWRGIENLHRHVYTCIKLIAVDHEISVDANELASTSSGAASKFQHPYRFRSTFSFLSATTSHGSRSYTDGLARYNRFLITNCMINEFISASIRYIHTYIHTTTTRMRRINS</sequence>
<gene>
    <name evidence="2" type="ORF">J3R30DRAFT_2591479</name>
</gene>
<evidence type="ECO:0000256" key="1">
    <source>
        <dbReference type="SAM" id="Phobius"/>
    </source>
</evidence>
<keyword evidence="1" id="KW-0472">Membrane</keyword>
<organism evidence="2 3">
    <name type="scientific">Lentinula aciculospora</name>
    <dbReference type="NCBI Taxonomy" id="153920"/>
    <lineage>
        <taxon>Eukaryota</taxon>
        <taxon>Fungi</taxon>
        <taxon>Dikarya</taxon>
        <taxon>Basidiomycota</taxon>
        <taxon>Agaricomycotina</taxon>
        <taxon>Agaricomycetes</taxon>
        <taxon>Agaricomycetidae</taxon>
        <taxon>Agaricales</taxon>
        <taxon>Marasmiineae</taxon>
        <taxon>Omphalotaceae</taxon>
        <taxon>Lentinula</taxon>
    </lineage>
</organism>
<dbReference type="AlphaFoldDB" id="A0A9W9ADJ8"/>
<dbReference type="Proteomes" id="UP001150266">
    <property type="component" value="Unassembled WGS sequence"/>
</dbReference>